<dbReference type="SUPFAM" id="SSF52540">
    <property type="entry name" value="P-loop containing nucleoside triphosphate hydrolases"/>
    <property type="match status" value="1"/>
</dbReference>
<evidence type="ECO:0000256" key="2">
    <source>
        <dbReference type="ARBA" id="ARBA00009441"/>
    </source>
</evidence>
<dbReference type="eggNOG" id="COG0497">
    <property type="taxonomic scope" value="Bacteria"/>
</dbReference>
<dbReference type="Proteomes" id="UP000215383">
    <property type="component" value="Chromosome 1"/>
</dbReference>
<evidence type="ECO:0000256" key="8">
    <source>
        <dbReference type="ARBA" id="ARBA00033408"/>
    </source>
</evidence>
<keyword evidence="4" id="KW-0547">Nucleotide-binding</keyword>
<evidence type="ECO:0000256" key="3">
    <source>
        <dbReference type="ARBA" id="ARBA00021315"/>
    </source>
</evidence>
<dbReference type="GO" id="GO:0005524">
    <property type="term" value="F:ATP binding"/>
    <property type="evidence" value="ECO:0007669"/>
    <property type="project" value="UniProtKB-KW"/>
</dbReference>
<keyword evidence="6" id="KW-0067">ATP-binding</keyword>
<keyword evidence="7 9" id="KW-0234">DNA repair</keyword>
<dbReference type="CDD" id="cd03241">
    <property type="entry name" value="ABC_RecN"/>
    <property type="match status" value="1"/>
</dbReference>
<dbReference type="GO" id="GO:0006281">
    <property type="term" value="P:DNA repair"/>
    <property type="evidence" value="ECO:0007669"/>
    <property type="project" value="UniProtKB-KW"/>
</dbReference>
<evidence type="ECO:0000256" key="5">
    <source>
        <dbReference type="ARBA" id="ARBA00022763"/>
    </source>
</evidence>
<protein>
    <recommendedName>
        <fullName evidence="3 9">DNA repair protein RecN</fullName>
    </recommendedName>
    <alternativeName>
        <fullName evidence="8 9">Recombination protein N</fullName>
    </alternativeName>
</protein>
<dbReference type="NCBIfam" id="TIGR00634">
    <property type="entry name" value="recN"/>
    <property type="match status" value="1"/>
</dbReference>
<evidence type="ECO:0000256" key="4">
    <source>
        <dbReference type="ARBA" id="ARBA00022741"/>
    </source>
</evidence>
<evidence type="ECO:0000313" key="12">
    <source>
        <dbReference type="EMBL" id="SNU97297.1"/>
    </source>
</evidence>
<dbReference type="GO" id="GO:0006310">
    <property type="term" value="P:DNA recombination"/>
    <property type="evidence" value="ECO:0007669"/>
    <property type="project" value="InterPro"/>
</dbReference>
<comment type="similarity">
    <text evidence="2 9">Belongs to the RecN family.</text>
</comment>
<dbReference type="PIRSF" id="PIRSF003128">
    <property type="entry name" value="RecN"/>
    <property type="match status" value="1"/>
</dbReference>
<dbReference type="Pfam" id="PF02463">
    <property type="entry name" value="SMC_N"/>
    <property type="match status" value="1"/>
</dbReference>
<organism evidence="12 13">
    <name type="scientific">Megamonas hypermegale</name>
    <dbReference type="NCBI Taxonomy" id="158847"/>
    <lineage>
        <taxon>Bacteria</taxon>
        <taxon>Bacillati</taxon>
        <taxon>Bacillota</taxon>
        <taxon>Negativicutes</taxon>
        <taxon>Selenomonadales</taxon>
        <taxon>Selenomonadaceae</taxon>
        <taxon>Megamonas</taxon>
    </lineage>
</organism>
<dbReference type="Gene3D" id="3.40.50.300">
    <property type="entry name" value="P-loop containing nucleotide triphosphate hydrolases"/>
    <property type="match status" value="2"/>
</dbReference>
<dbReference type="InterPro" id="IPR003395">
    <property type="entry name" value="RecF/RecN/SMC_N"/>
</dbReference>
<keyword evidence="13" id="KW-1185">Reference proteome</keyword>
<keyword evidence="5 9" id="KW-0227">DNA damage</keyword>
<dbReference type="FunFam" id="3.40.50.300:FF:000356">
    <property type="entry name" value="DNA repair protein RecN"/>
    <property type="match status" value="1"/>
</dbReference>
<keyword evidence="10" id="KW-0175">Coiled coil</keyword>
<feature type="coiled-coil region" evidence="10">
    <location>
        <begin position="319"/>
        <end position="360"/>
    </location>
</feature>
<dbReference type="GO" id="GO:0043590">
    <property type="term" value="C:bacterial nucleoid"/>
    <property type="evidence" value="ECO:0007669"/>
    <property type="project" value="TreeGrafter"/>
</dbReference>
<evidence type="ECO:0000256" key="7">
    <source>
        <dbReference type="ARBA" id="ARBA00023204"/>
    </source>
</evidence>
<name>A0A239THT9_9FIRM</name>
<sequence>MIEHIQIEFNRGLNILTGETGAGKSILLGALGMVIGHRSNLDVIRSNADFMRVEAVFSIMNEQAIKYFLLKNNILIEDDTLIITRQILASGRNIIQINNCHTTLAILRQLGEMLVDIHGQHANQALLKPQKQLNLIDEYDNGAINRQKAVYAQIYYHWLELKEKLAKSKTNTQEMAQRLDMLNWQINEIQNAKLEVDEDTKLEEQIKVLANAEKISLLSQNAYNLLYEGGNILSSLAQLRKDTESLAHYDENMAKVHQSVEDAYFQLQDSADEIRDFGEKIDYSPQKLDAMQSRMEEINKLRRKYGSSIEEILAYCEKAKDELSYIENYDANLAQLEQEVADLTQELKQEAATLHKLREQSATKLTDDIITELKSLSMPDARMKVNLWLNDDFSENGADDVEFLFSANLGEDMKLLQKIVSGGELSRIALAIKTITAQKDDVELMVFDEVDSGVGGKTAQMMAEKIARISRYRQVICITHLPQIAAMADAHFYIHKETKDNKTFTNITEIDYGARLAEIARMASGTELTQASMENAEEMLANARHKKELLSI</sequence>
<evidence type="ECO:0000256" key="10">
    <source>
        <dbReference type="SAM" id="Coils"/>
    </source>
</evidence>
<proteinExistence type="inferred from homology"/>
<reference evidence="12 13" key="1">
    <citation type="submission" date="2017-06" db="EMBL/GenBank/DDBJ databases">
        <authorList>
            <consortium name="Pathogen Informatics"/>
        </authorList>
    </citation>
    <scope>NUCLEOTIDE SEQUENCE [LARGE SCALE GENOMIC DNA]</scope>
    <source>
        <strain evidence="12 13">NCTC10570</strain>
    </source>
</reference>
<comment type="function">
    <text evidence="1 9">May be involved in recombinational repair of damaged DNA.</text>
</comment>
<accession>A0A239THT9</accession>
<evidence type="ECO:0000259" key="11">
    <source>
        <dbReference type="Pfam" id="PF02463"/>
    </source>
</evidence>
<dbReference type="GO" id="GO:0009432">
    <property type="term" value="P:SOS response"/>
    <property type="evidence" value="ECO:0007669"/>
    <property type="project" value="TreeGrafter"/>
</dbReference>
<evidence type="ECO:0000256" key="9">
    <source>
        <dbReference type="PIRNR" id="PIRNR003128"/>
    </source>
</evidence>
<evidence type="ECO:0000256" key="6">
    <source>
        <dbReference type="ARBA" id="ARBA00022840"/>
    </source>
</evidence>
<dbReference type="AlphaFoldDB" id="A0A239THT9"/>
<evidence type="ECO:0000256" key="1">
    <source>
        <dbReference type="ARBA" id="ARBA00003618"/>
    </source>
</evidence>
<dbReference type="InterPro" id="IPR004604">
    <property type="entry name" value="DNA_recomb/repair_RecN"/>
</dbReference>
<dbReference type="InterPro" id="IPR027417">
    <property type="entry name" value="P-loop_NTPase"/>
</dbReference>
<dbReference type="PANTHER" id="PTHR11059">
    <property type="entry name" value="DNA REPAIR PROTEIN RECN"/>
    <property type="match status" value="1"/>
</dbReference>
<gene>
    <name evidence="12" type="primary">recN</name>
    <name evidence="12" type="ORF">SAMEA4364220_00729</name>
</gene>
<evidence type="ECO:0000313" key="13">
    <source>
        <dbReference type="Proteomes" id="UP000215383"/>
    </source>
</evidence>
<dbReference type="EMBL" id="LT906446">
    <property type="protein sequence ID" value="SNU97297.1"/>
    <property type="molecule type" value="Genomic_DNA"/>
</dbReference>
<feature type="domain" description="RecF/RecN/SMC N-terminal" evidence="11">
    <location>
        <begin position="3"/>
        <end position="499"/>
    </location>
</feature>
<dbReference type="PANTHER" id="PTHR11059:SF0">
    <property type="entry name" value="DNA REPAIR PROTEIN RECN"/>
    <property type="match status" value="1"/>
</dbReference>